<name>A0A4V2ML10_9SPHI</name>
<dbReference type="OrthoDB" id="768892at2"/>
<feature type="transmembrane region" description="Helical" evidence="1">
    <location>
        <begin position="7"/>
        <end position="28"/>
    </location>
</feature>
<reference evidence="2 3" key="1">
    <citation type="submission" date="2019-02" db="EMBL/GenBank/DDBJ databases">
        <title>Pedobacter sp. RP-3-11 sp. nov., isolated from Arctic soil.</title>
        <authorList>
            <person name="Dahal R.H."/>
        </authorList>
    </citation>
    <scope>NUCLEOTIDE SEQUENCE [LARGE SCALE GENOMIC DNA]</scope>
    <source>
        <strain evidence="2 3">RP-3-11</strain>
    </source>
</reference>
<comment type="caution">
    <text evidence="2">The sequence shown here is derived from an EMBL/GenBank/DDBJ whole genome shotgun (WGS) entry which is preliminary data.</text>
</comment>
<proteinExistence type="predicted"/>
<keyword evidence="1" id="KW-0472">Membrane</keyword>
<sequence>MEHLKEVSIPTLVFVILLFTTGCLVPGAPHHFIYKSTSNSVDSVDLATMTWHIEYHLYSKQKNTDSIFVLFPIDNQFKKMQVDEKRIFGDFYRTERVQMRDVRKIESKDSIVIKIFSDKTERNQVFKYVPEAQRSLRYRR</sequence>
<gene>
    <name evidence="2" type="ORF">EZ449_20835</name>
</gene>
<dbReference type="EMBL" id="SJSN01000024">
    <property type="protein sequence ID" value="TCD00297.1"/>
    <property type="molecule type" value="Genomic_DNA"/>
</dbReference>
<keyword evidence="1" id="KW-0812">Transmembrane</keyword>
<protein>
    <submittedName>
        <fullName evidence="2">Uncharacterized protein</fullName>
    </submittedName>
</protein>
<evidence type="ECO:0000313" key="3">
    <source>
        <dbReference type="Proteomes" id="UP000291485"/>
    </source>
</evidence>
<keyword evidence="1" id="KW-1133">Transmembrane helix</keyword>
<dbReference type="AlphaFoldDB" id="A0A4V2ML10"/>
<dbReference type="PROSITE" id="PS51257">
    <property type="entry name" value="PROKAR_LIPOPROTEIN"/>
    <property type="match status" value="1"/>
</dbReference>
<keyword evidence="3" id="KW-1185">Reference proteome</keyword>
<dbReference type="Proteomes" id="UP000291485">
    <property type="component" value="Unassembled WGS sequence"/>
</dbReference>
<accession>A0A4V2ML10</accession>
<evidence type="ECO:0000313" key="2">
    <source>
        <dbReference type="EMBL" id="TCD00297.1"/>
    </source>
</evidence>
<dbReference type="RefSeq" id="WP_131562562.1">
    <property type="nucleotide sequence ID" value="NZ_SJSN01000024.1"/>
</dbReference>
<organism evidence="2 3">
    <name type="scientific">Pedobacter frigidisoli</name>
    <dbReference type="NCBI Taxonomy" id="2530455"/>
    <lineage>
        <taxon>Bacteria</taxon>
        <taxon>Pseudomonadati</taxon>
        <taxon>Bacteroidota</taxon>
        <taxon>Sphingobacteriia</taxon>
        <taxon>Sphingobacteriales</taxon>
        <taxon>Sphingobacteriaceae</taxon>
        <taxon>Pedobacter</taxon>
    </lineage>
</organism>
<evidence type="ECO:0000256" key="1">
    <source>
        <dbReference type="SAM" id="Phobius"/>
    </source>
</evidence>